<dbReference type="Proteomes" id="UP000256964">
    <property type="component" value="Unassembled WGS sequence"/>
</dbReference>
<evidence type="ECO:0000313" key="2">
    <source>
        <dbReference type="EMBL" id="RDX49959.1"/>
    </source>
</evidence>
<evidence type="ECO:0000313" key="3">
    <source>
        <dbReference type="Proteomes" id="UP000256964"/>
    </source>
</evidence>
<evidence type="ECO:0000256" key="1">
    <source>
        <dbReference type="SAM" id="Phobius"/>
    </source>
</evidence>
<keyword evidence="3" id="KW-1185">Reference proteome</keyword>
<gene>
    <name evidence="2" type="ORF">OH76DRAFT_500685</name>
</gene>
<dbReference type="EMBL" id="KZ857402">
    <property type="protein sequence ID" value="RDX49959.1"/>
    <property type="molecule type" value="Genomic_DNA"/>
</dbReference>
<reference evidence="2 3" key="1">
    <citation type="journal article" date="2018" name="Biotechnol. Biofuels">
        <title>Integrative visual omics of the white-rot fungus Polyporus brumalis exposes the biotechnological potential of its oxidative enzymes for delignifying raw plant biomass.</title>
        <authorList>
            <person name="Miyauchi S."/>
            <person name="Rancon A."/>
            <person name="Drula E."/>
            <person name="Hage H."/>
            <person name="Chaduli D."/>
            <person name="Favel A."/>
            <person name="Grisel S."/>
            <person name="Henrissat B."/>
            <person name="Herpoel-Gimbert I."/>
            <person name="Ruiz-Duenas F.J."/>
            <person name="Chevret D."/>
            <person name="Hainaut M."/>
            <person name="Lin J."/>
            <person name="Wang M."/>
            <person name="Pangilinan J."/>
            <person name="Lipzen A."/>
            <person name="Lesage-Meessen L."/>
            <person name="Navarro D."/>
            <person name="Riley R."/>
            <person name="Grigoriev I.V."/>
            <person name="Zhou S."/>
            <person name="Raouche S."/>
            <person name="Rosso M.N."/>
        </authorList>
    </citation>
    <scope>NUCLEOTIDE SEQUENCE [LARGE SCALE GENOMIC DNA]</scope>
    <source>
        <strain evidence="2 3">BRFM 1820</strain>
    </source>
</reference>
<feature type="transmembrane region" description="Helical" evidence="1">
    <location>
        <begin position="50"/>
        <end position="74"/>
    </location>
</feature>
<accession>A0A371DBM9</accession>
<keyword evidence="1" id="KW-1133">Transmembrane helix</keyword>
<dbReference type="AlphaFoldDB" id="A0A371DBM9"/>
<keyword evidence="1" id="KW-0472">Membrane</keyword>
<name>A0A371DBM9_9APHY</name>
<proteinExistence type="predicted"/>
<keyword evidence="1" id="KW-0812">Transmembrane</keyword>
<organism evidence="2 3">
    <name type="scientific">Lentinus brumalis</name>
    <dbReference type="NCBI Taxonomy" id="2498619"/>
    <lineage>
        <taxon>Eukaryota</taxon>
        <taxon>Fungi</taxon>
        <taxon>Dikarya</taxon>
        <taxon>Basidiomycota</taxon>
        <taxon>Agaricomycotina</taxon>
        <taxon>Agaricomycetes</taxon>
        <taxon>Polyporales</taxon>
        <taxon>Polyporaceae</taxon>
        <taxon>Lentinus</taxon>
    </lineage>
</organism>
<sequence length="165" mass="18806">MFRERRRGGRLARPGFLEHPHVELSSHFFHRGRPVSIVRCPESSIRPSPILANIAFLAVVFVALSCSFLVHIHVHIHIRAAEHCSGRYNPRIQALFLYLSLSLSLSLSPSHMWSRSHDLSVVLYPSISRLGISSVIVARLVSRDRVVGLSLGFVRCYVPVRWRHR</sequence>
<protein>
    <submittedName>
        <fullName evidence="2">Uncharacterized protein</fullName>
    </submittedName>
</protein>